<organism evidence="1 2">
    <name type="scientific">Racocetra persica</name>
    <dbReference type="NCBI Taxonomy" id="160502"/>
    <lineage>
        <taxon>Eukaryota</taxon>
        <taxon>Fungi</taxon>
        <taxon>Fungi incertae sedis</taxon>
        <taxon>Mucoromycota</taxon>
        <taxon>Glomeromycotina</taxon>
        <taxon>Glomeromycetes</taxon>
        <taxon>Diversisporales</taxon>
        <taxon>Gigasporaceae</taxon>
        <taxon>Racocetra</taxon>
    </lineage>
</organism>
<evidence type="ECO:0000313" key="2">
    <source>
        <dbReference type="Proteomes" id="UP000789920"/>
    </source>
</evidence>
<comment type="caution">
    <text evidence="1">The sequence shown here is derived from an EMBL/GenBank/DDBJ whole genome shotgun (WGS) entry which is preliminary data.</text>
</comment>
<keyword evidence="2" id="KW-1185">Reference proteome</keyword>
<proteinExistence type="predicted"/>
<reference evidence="1" key="1">
    <citation type="submission" date="2021-06" db="EMBL/GenBank/DDBJ databases">
        <authorList>
            <person name="Kallberg Y."/>
            <person name="Tangrot J."/>
            <person name="Rosling A."/>
        </authorList>
    </citation>
    <scope>NUCLEOTIDE SEQUENCE</scope>
    <source>
        <strain evidence="1">MA461A</strain>
    </source>
</reference>
<accession>A0ACA9Q8L5</accession>
<feature type="non-terminal residue" evidence="1">
    <location>
        <position position="61"/>
    </location>
</feature>
<sequence length="61" mass="7008">MNSTSIELTTSKTNEILELYIEIEQDLQISVDSTSIELTTSETNKILELYMEIEQDLQILV</sequence>
<evidence type="ECO:0000313" key="1">
    <source>
        <dbReference type="EMBL" id="CAG8740755.1"/>
    </source>
</evidence>
<protein>
    <submittedName>
        <fullName evidence="1">9396_t:CDS:1</fullName>
    </submittedName>
</protein>
<gene>
    <name evidence="1" type="ORF">RPERSI_LOCUS13126</name>
</gene>
<name>A0ACA9Q8L5_9GLOM</name>
<dbReference type="EMBL" id="CAJVQC010028811">
    <property type="protein sequence ID" value="CAG8740755.1"/>
    <property type="molecule type" value="Genomic_DNA"/>
</dbReference>
<dbReference type="Proteomes" id="UP000789920">
    <property type="component" value="Unassembled WGS sequence"/>
</dbReference>